<dbReference type="OrthoDB" id="342865at2759"/>
<keyword evidence="9" id="KW-1185">Reference proteome</keyword>
<accession>A0A078AU20</accession>
<dbReference type="InterPro" id="IPR002073">
    <property type="entry name" value="PDEase_catalytic_dom"/>
</dbReference>
<sequence length="551" mass="63780">MIMTGTVPQYSMKWRTITLQMIGPQLALYTKEEPSKVRYLRFQYVQNNLIGLKELQIFLKNPVIVGFVRLRCIIRVPYIWLVIYQHIEKKVTNRNNNKHPQGYQAPIFIQKSNFKTYKDKVLYILNSIYDSLGGPQELSWCLHVIKNDFLQISNSLLSTTGARRFSKTQRIITYDDGIEAGVINSWITVLLNANFSLNNPLMSSNALLTDPKSNRLSDYPVTKDIMQFEQLINSNEFDAFELHSVTKKNSLYFMLQYMYQRFDLENQMGINASKFQVFSMKLQATYRDNPYHNPIHAADVVQNVFLYLSMGGAQEICRVQTFDIAGLVISAAAHDVDHPGNNNLFEIKSKSKLATLYNDQAVLENHHTATFFFLIEDEGCNIFETLRPDEINKMRKYIIDNILYTDMTKHFAFIGELKSMPDKADYDPTEKHKYDIMKALVHAADVGNPARPFELCKLWALKIVQEFFQQGDKEKAMGLEISLLCDRKTTNLGKSQIGFIDFVVLPYFDAIARILPDMSYCCDQLRQNKLQWASTVDFYEKLREETGNEKI</sequence>
<dbReference type="PANTHER" id="PTHR11347">
    <property type="entry name" value="CYCLIC NUCLEOTIDE PHOSPHODIESTERASE"/>
    <property type="match status" value="1"/>
</dbReference>
<feature type="binding site" evidence="4">
    <location>
        <position position="335"/>
    </location>
    <ligand>
        <name>AMP</name>
        <dbReference type="ChEBI" id="CHEBI:456215"/>
    </ligand>
</feature>
<evidence type="ECO:0000256" key="4">
    <source>
        <dbReference type="PIRSR" id="PIRSR623088-2"/>
    </source>
</evidence>
<feature type="binding site" evidence="5">
    <location>
        <position position="445"/>
    </location>
    <ligand>
        <name>Zn(2+)</name>
        <dbReference type="ChEBI" id="CHEBI:29105"/>
        <label>1</label>
    </ligand>
</feature>
<dbReference type="EC" id="3.1.4.-" evidence="6"/>
<feature type="binding site" evidence="5">
    <location>
        <position position="335"/>
    </location>
    <ligand>
        <name>Zn(2+)</name>
        <dbReference type="ChEBI" id="CHEBI:29105"/>
        <label>2</label>
    </ligand>
</feature>
<organism evidence="8 9">
    <name type="scientific">Stylonychia lemnae</name>
    <name type="common">Ciliate</name>
    <dbReference type="NCBI Taxonomy" id="5949"/>
    <lineage>
        <taxon>Eukaryota</taxon>
        <taxon>Sar</taxon>
        <taxon>Alveolata</taxon>
        <taxon>Ciliophora</taxon>
        <taxon>Intramacronucleata</taxon>
        <taxon>Spirotrichea</taxon>
        <taxon>Stichotrichia</taxon>
        <taxon>Sporadotrichida</taxon>
        <taxon>Oxytrichidae</taxon>
        <taxon>Stylonychinae</taxon>
        <taxon>Stylonychia</taxon>
    </lineage>
</organism>
<feature type="binding site" evidence="4">
    <location>
        <begin position="292"/>
        <end position="296"/>
    </location>
    <ligand>
        <name>AMP</name>
        <dbReference type="ChEBI" id="CHEBI:456215"/>
    </ligand>
</feature>
<evidence type="ECO:0000259" key="7">
    <source>
        <dbReference type="PROSITE" id="PS51845"/>
    </source>
</evidence>
<gene>
    <name evidence="8" type="primary">Contig4236.g4535</name>
    <name evidence="8" type="ORF">STYLEM_13408</name>
</gene>
<dbReference type="Pfam" id="PF00233">
    <property type="entry name" value="PDEase_I"/>
    <property type="match status" value="1"/>
</dbReference>
<feature type="domain" description="PDEase" evidence="7">
    <location>
        <begin position="214"/>
        <end position="539"/>
    </location>
</feature>
<dbReference type="PROSITE" id="PS51845">
    <property type="entry name" value="PDEASE_I_2"/>
    <property type="match status" value="1"/>
</dbReference>
<dbReference type="InterPro" id="IPR036971">
    <property type="entry name" value="PDEase_catalytic_dom_sf"/>
</dbReference>
<feature type="binding site" evidence="5">
    <location>
        <position position="335"/>
    </location>
    <ligand>
        <name>Zn(2+)</name>
        <dbReference type="ChEBI" id="CHEBI:29105"/>
        <label>1</label>
    </ligand>
</feature>
<dbReference type="GO" id="GO:0046872">
    <property type="term" value="F:metal ion binding"/>
    <property type="evidence" value="ECO:0007669"/>
    <property type="project" value="UniProtKB-KW"/>
</dbReference>
<dbReference type="Proteomes" id="UP000039865">
    <property type="component" value="Unassembled WGS sequence"/>
</dbReference>
<feature type="binding site" evidence="5">
    <location>
        <position position="334"/>
    </location>
    <ligand>
        <name>Zn(2+)</name>
        <dbReference type="ChEBI" id="CHEBI:29105"/>
        <label>1</label>
    </ligand>
</feature>
<dbReference type="InParanoid" id="A0A078AU20"/>
<dbReference type="OMA" id="VINSWIT"/>
<proteinExistence type="inferred from homology"/>
<dbReference type="EMBL" id="CCKQ01012724">
    <property type="protein sequence ID" value="CDW84348.1"/>
    <property type="molecule type" value="Genomic_DNA"/>
</dbReference>
<dbReference type="AlphaFoldDB" id="A0A078AU20"/>
<evidence type="ECO:0000256" key="3">
    <source>
        <dbReference type="PIRSR" id="PIRSR623088-1"/>
    </source>
</evidence>
<evidence type="ECO:0000256" key="5">
    <source>
        <dbReference type="PIRSR" id="PIRSR623088-3"/>
    </source>
</evidence>
<dbReference type="InterPro" id="IPR023174">
    <property type="entry name" value="PDEase_CS"/>
</dbReference>
<reference evidence="8 9" key="1">
    <citation type="submission" date="2014-06" db="EMBL/GenBank/DDBJ databases">
        <authorList>
            <person name="Swart Estienne"/>
        </authorList>
    </citation>
    <scope>NUCLEOTIDE SEQUENCE [LARGE SCALE GENOMIC DNA]</scope>
    <source>
        <strain evidence="8 9">130c</strain>
    </source>
</reference>
<dbReference type="GO" id="GO:0004114">
    <property type="term" value="F:3',5'-cyclic-nucleotide phosphodiesterase activity"/>
    <property type="evidence" value="ECO:0007669"/>
    <property type="project" value="InterPro"/>
</dbReference>
<evidence type="ECO:0000256" key="1">
    <source>
        <dbReference type="ARBA" id="ARBA00022723"/>
    </source>
</evidence>
<feature type="binding site" evidence="4">
    <location>
        <position position="496"/>
    </location>
    <ligand>
        <name>AMP</name>
        <dbReference type="ChEBI" id="CHEBI:456215"/>
    </ligand>
</feature>
<feature type="binding site" evidence="5">
    <location>
        <position position="296"/>
    </location>
    <ligand>
        <name>Zn(2+)</name>
        <dbReference type="ChEBI" id="CHEBI:29105"/>
        <label>1</label>
    </ligand>
</feature>
<comment type="similarity">
    <text evidence="6">Belongs to the cyclic nucleotide phosphodiesterase family.</text>
</comment>
<evidence type="ECO:0000256" key="2">
    <source>
        <dbReference type="ARBA" id="ARBA00022801"/>
    </source>
</evidence>
<dbReference type="FunCoup" id="A0A078AU20">
    <property type="interactions" value="27"/>
</dbReference>
<evidence type="ECO:0000313" key="8">
    <source>
        <dbReference type="EMBL" id="CDW84348.1"/>
    </source>
</evidence>
<dbReference type="Gene3D" id="1.10.1300.10">
    <property type="entry name" value="3'5'-cyclic nucleotide phosphodiesterase, catalytic domain"/>
    <property type="match status" value="1"/>
</dbReference>
<evidence type="ECO:0000313" key="9">
    <source>
        <dbReference type="Proteomes" id="UP000039865"/>
    </source>
</evidence>
<keyword evidence="2 6" id="KW-0378">Hydrolase</keyword>
<dbReference type="InterPro" id="IPR023088">
    <property type="entry name" value="PDEase"/>
</dbReference>
<name>A0A078AU20_STYLE</name>
<comment type="cofactor">
    <cofactor evidence="6">
        <name>a divalent metal cation</name>
        <dbReference type="ChEBI" id="CHEBI:60240"/>
    </cofactor>
    <text evidence="6">Binds 2 divalent metal cations per subunit. Site 1 may preferentially bind zinc ions, while site 2 has a preference for magnesium and/or manganese ions.</text>
</comment>
<dbReference type="PRINTS" id="PR00387">
    <property type="entry name" value="PDIESTERASE1"/>
</dbReference>
<dbReference type="GO" id="GO:0007165">
    <property type="term" value="P:signal transduction"/>
    <property type="evidence" value="ECO:0007669"/>
    <property type="project" value="InterPro"/>
</dbReference>
<feature type="binding site" evidence="4">
    <location>
        <position position="445"/>
    </location>
    <ligand>
        <name>AMP</name>
        <dbReference type="ChEBI" id="CHEBI:456215"/>
    </ligand>
</feature>
<feature type="active site" description="Proton donor" evidence="3">
    <location>
        <position position="292"/>
    </location>
</feature>
<keyword evidence="1 5" id="KW-0479">Metal-binding</keyword>
<evidence type="ECO:0000256" key="6">
    <source>
        <dbReference type="RuleBase" id="RU363067"/>
    </source>
</evidence>
<protein>
    <recommendedName>
        <fullName evidence="6">Phosphodiesterase</fullName>
        <ecNumber evidence="6">3.1.4.-</ecNumber>
    </recommendedName>
</protein>
<dbReference type="SUPFAM" id="SSF109604">
    <property type="entry name" value="HD-domain/PDEase-like"/>
    <property type="match status" value="1"/>
</dbReference>
<dbReference type="PROSITE" id="PS00126">
    <property type="entry name" value="PDEASE_I_1"/>
    <property type="match status" value="1"/>
</dbReference>